<proteinExistence type="predicted"/>
<protein>
    <submittedName>
        <fullName evidence="2">Uncharacterized protein</fullName>
    </submittedName>
</protein>
<reference evidence="2" key="1">
    <citation type="submission" date="2013-04" db="EMBL/GenBank/DDBJ databases">
        <authorList>
            <person name="Harkins D.M."/>
            <person name="Durkin A.S."/>
            <person name="Selengut J.D."/>
            <person name="Sanka R."/>
            <person name="DePew J."/>
            <person name="Purushe J."/>
            <person name="Ahmed A."/>
            <person name="van der Linden H."/>
            <person name="Goris M.G.A."/>
            <person name="Hartskeerl R.A."/>
            <person name="Vinetz J.M."/>
            <person name="Sutton G.G."/>
            <person name="Nelson W.C."/>
            <person name="Fouts D.E."/>
        </authorList>
    </citation>
    <scope>NUCLEOTIDE SEQUENCE [LARGE SCALE GENOMIC DNA]</scope>
    <source>
        <strain evidence="2">BUT 6</strain>
    </source>
</reference>
<dbReference type="NCBIfam" id="NF047546">
    <property type="entry name" value="PhIPhlseLepto"/>
    <property type="match status" value="1"/>
</dbReference>
<keyword evidence="3" id="KW-1185">Reference proteome</keyword>
<evidence type="ECO:0000313" key="3">
    <source>
        <dbReference type="Proteomes" id="UP000014540"/>
    </source>
</evidence>
<accession>S3UWJ0</accession>
<dbReference type="EMBL" id="AKWZ02000011">
    <property type="protein sequence ID" value="EPG72724.1"/>
    <property type="molecule type" value="Genomic_DNA"/>
</dbReference>
<dbReference type="Proteomes" id="UP000014540">
    <property type="component" value="Unassembled WGS sequence"/>
</dbReference>
<evidence type="ECO:0000256" key="1">
    <source>
        <dbReference type="SAM" id="MobiDB-lite"/>
    </source>
</evidence>
<feature type="region of interest" description="Disordered" evidence="1">
    <location>
        <begin position="111"/>
        <end position="135"/>
    </location>
</feature>
<sequence>MISDSFEILSHNMAAKIKRTSFQKLLNAMKKLIMEVNDNEILRRLETLMATSKEDLNQAVVRSLLENPLEFDPKSVPEPYAQYVRHFVYMVKRNKKRGLDVTFDASNLDSKSLKKTQSVKPQEAAKKIPPKRKRA</sequence>
<feature type="compositionally biased region" description="Polar residues" evidence="1">
    <location>
        <begin position="111"/>
        <end position="120"/>
    </location>
</feature>
<comment type="caution">
    <text evidence="2">The sequence shown here is derived from an EMBL/GenBank/DDBJ whole genome shotgun (WGS) entry which is preliminary data.</text>
</comment>
<gene>
    <name evidence="2" type="ORF">LEP1GSC058_1098</name>
</gene>
<dbReference type="AlphaFoldDB" id="S3UWJ0"/>
<evidence type="ECO:0000313" key="2">
    <source>
        <dbReference type="EMBL" id="EPG72724.1"/>
    </source>
</evidence>
<dbReference type="STRING" id="1193011.LEP1GSC058_1098"/>
<organism evidence="2 3">
    <name type="scientific">Leptospira fainei serovar Hurstbridge str. BUT 6</name>
    <dbReference type="NCBI Taxonomy" id="1193011"/>
    <lineage>
        <taxon>Bacteria</taxon>
        <taxon>Pseudomonadati</taxon>
        <taxon>Spirochaetota</taxon>
        <taxon>Spirochaetia</taxon>
        <taxon>Leptospirales</taxon>
        <taxon>Leptospiraceae</taxon>
        <taxon>Leptospira</taxon>
    </lineage>
</organism>
<name>S3UWJ0_9LEPT</name>